<keyword evidence="7" id="KW-1185">Reference proteome</keyword>
<dbReference type="AlphaFoldDB" id="A0A853H483"/>
<gene>
    <name evidence="6" type="ORF">H0A62_15605</name>
</gene>
<dbReference type="Pfam" id="PF13442">
    <property type="entry name" value="Cytochrome_CBB3"/>
    <property type="match status" value="1"/>
</dbReference>
<sequence>MKIFAISRIVGVLWLGAVGACWAGGPDSQQLEMGKTLFSTEAVPACAICHTLKDADATGTIGPDLDELQPDAERIKKVLHEGMGAMPSFAETLDEEAMNAIAAYVVHATGGGQ</sequence>
<evidence type="ECO:0000256" key="3">
    <source>
        <dbReference type="ARBA" id="ARBA00023004"/>
    </source>
</evidence>
<dbReference type="InterPro" id="IPR009056">
    <property type="entry name" value="Cyt_c-like_dom"/>
</dbReference>
<feature type="domain" description="Cytochrome c" evidence="5">
    <location>
        <begin position="29"/>
        <end position="109"/>
    </location>
</feature>
<keyword evidence="3 4" id="KW-0408">Iron</keyword>
<evidence type="ECO:0000256" key="2">
    <source>
        <dbReference type="ARBA" id="ARBA00022723"/>
    </source>
</evidence>
<dbReference type="GO" id="GO:0046872">
    <property type="term" value="F:metal ion binding"/>
    <property type="evidence" value="ECO:0007669"/>
    <property type="project" value="UniProtKB-KW"/>
</dbReference>
<name>A0A853H483_9BURK</name>
<evidence type="ECO:0000256" key="1">
    <source>
        <dbReference type="ARBA" id="ARBA00022617"/>
    </source>
</evidence>
<evidence type="ECO:0000256" key="4">
    <source>
        <dbReference type="PROSITE-ProRule" id="PRU00433"/>
    </source>
</evidence>
<dbReference type="SUPFAM" id="SSF46626">
    <property type="entry name" value="Cytochrome c"/>
    <property type="match status" value="1"/>
</dbReference>
<reference evidence="6 7" key="1">
    <citation type="submission" date="2020-07" db="EMBL/GenBank/DDBJ databases">
        <title>Taxonomic revisions and descriptions of new bacterial species based on genomic comparisons in the high-G+C-content subgroup of the family Alcaligenaceae.</title>
        <authorList>
            <person name="Szabo A."/>
            <person name="Felfoldi T."/>
        </authorList>
    </citation>
    <scope>NUCLEOTIDE SEQUENCE [LARGE SCALE GENOMIC DNA]</scope>
    <source>
        <strain evidence="6 7">DSM 25667</strain>
    </source>
</reference>
<dbReference type="GO" id="GO:0009055">
    <property type="term" value="F:electron transfer activity"/>
    <property type="evidence" value="ECO:0007669"/>
    <property type="project" value="InterPro"/>
</dbReference>
<dbReference type="EMBL" id="JACCEV010000007">
    <property type="protein sequence ID" value="NYT87022.1"/>
    <property type="molecule type" value="Genomic_DNA"/>
</dbReference>
<accession>A0A853H483</accession>
<dbReference type="OrthoDB" id="9805828at2"/>
<organism evidence="6 7">
    <name type="scientific">Pollutimonas harenae</name>
    <dbReference type="NCBI Taxonomy" id="657015"/>
    <lineage>
        <taxon>Bacteria</taxon>
        <taxon>Pseudomonadati</taxon>
        <taxon>Pseudomonadota</taxon>
        <taxon>Betaproteobacteria</taxon>
        <taxon>Burkholderiales</taxon>
        <taxon>Alcaligenaceae</taxon>
        <taxon>Pollutimonas</taxon>
    </lineage>
</organism>
<evidence type="ECO:0000259" key="5">
    <source>
        <dbReference type="PROSITE" id="PS51007"/>
    </source>
</evidence>
<evidence type="ECO:0000313" key="7">
    <source>
        <dbReference type="Proteomes" id="UP000554144"/>
    </source>
</evidence>
<dbReference type="RefSeq" id="WP_130040630.1">
    <property type="nucleotide sequence ID" value="NZ_JACCEV010000007.1"/>
</dbReference>
<proteinExistence type="predicted"/>
<dbReference type="Gene3D" id="1.10.760.10">
    <property type="entry name" value="Cytochrome c-like domain"/>
    <property type="match status" value="1"/>
</dbReference>
<keyword evidence="1 4" id="KW-0349">Heme</keyword>
<dbReference type="GO" id="GO:0020037">
    <property type="term" value="F:heme binding"/>
    <property type="evidence" value="ECO:0007669"/>
    <property type="project" value="InterPro"/>
</dbReference>
<protein>
    <submittedName>
        <fullName evidence="6">Cytochrome c</fullName>
    </submittedName>
</protein>
<keyword evidence="2 4" id="KW-0479">Metal-binding</keyword>
<dbReference type="PROSITE" id="PS51007">
    <property type="entry name" value="CYTC"/>
    <property type="match status" value="1"/>
</dbReference>
<dbReference type="Proteomes" id="UP000554144">
    <property type="component" value="Unassembled WGS sequence"/>
</dbReference>
<dbReference type="PROSITE" id="PS51257">
    <property type="entry name" value="PROKAR_LIPOPROTEIN"/>
    <property type="match status" value="1"/>
</dbReference>
<dbReference type="InterPro" id="IPR036909">
    <property type="entry name" value="Cyt_c-like_dom_sf"/>
</dbReference>
<evidence type="ECO:0000313" key="6">
    <source>
        <dbReference type="EMBL" id="NYT87022.1"/>
    </source>
</evidence>
<comment type="caution">
    <text evidence="6">The sequence shown here is derived from an EMBL/GenBank/DDBJ whole genome shotgun (WGS) entry which is preliminary data.</text>
</comment>